<accession>A0A3D3TMG5</accession>
<reference evidence="1 2" key="1">
    <citation type="journal article" date="2018" name="Nat. Biotechnol.">
        <title>A standardized bacterial taxonomy based on genome phylogeny substantially revises the tree of life.</title>
        <authorList>
            <person name="Parks D.H."/>
            <person name="Chuvochina M."/>
            <person name="Waite D.W."/>
            <person name="Rinke C."/>
            <person name="Skarshewski A."/>
            <person name="Chaumeil P.A."/>
            <person name="Hugenholtz P."/>
        </authorList>
    </citation>
    <scope>NUCLEOTIDE SEQUENCE [LARGE SCALE GENOMIC DNA]</scope>
    <source>
        <strain evidence="1">UBA9905</strain>
    </source>
</reference>
<organism evidence="1 2">
    <name type="scientific">Mesotoga infera</name>
    <dbReference type="NCBI Taxonomy" id="1236046"/>
    <lineage>
        <taxon>Bacteria</taxon>
        <taxon>Thermotogati</taxon>
        <taxon>Thermotogota</taxon>
        <taxon>Thermotogae</taxon>
        <taxon>Kosmotogales</taxon>
        <taxon>Kosmotogaceae</taxon>
        <taxon>Mesotoga</taxon>
    </lineage>
</organism>
<name>A0A3D3TMG5_9BACT</name>
<protein>
    <submittedName>
        <fullName evidence="1">TatD family deoxyribonuclease</fullName>
    </submittedName>
</protein>
<proteinExistence type="predicted"/>
<evidence type="ECO:0000313" key="2">
    <source>
        <dbReference type="Proteomes" id="UP000264215"/>
    </source>
</evidence>
<feature type="non-terminal residue" evidence="1">
    <location>
        <position position="43"/>
    </location>
</feature>
<gene>
    <name evidence="1" type="ORF">DIT26_07290</name>
</gene>
<dbReference type="EMBL" id="DQBS01000162">
    <property type="protein sequence ID" value="HCO70360.1"/>
    <property type="molecule type" value="Genomic_DNA"/>
</dbReference>
<dbReference type="AlphaFoldDB" id="A0A3D3TMG5"/>
<dbReference type="Gene3D" id="3.20.20.140">
    <property type="entry name" value="Metal-dependent hydrolases"/>
    <property type="match status" value="1"/>
</dbReference>
<dbReference type="Proteomes" id="UP000264215">
    <property type="component" value="Unassembled WGS sequence"/>
</dbReference>
<comment type="caution">
    <text evidence="1">The sequence shown here is derived from an EMBL/GenBank/DDBJ whole genome shotgun (WGS) entry which is preliminary data.</text>
</comment>
<sequence>MSGPTPDFSDLRLVDTHAHISFPQFDNDRESVIAQIEDNAISL</sequence>
<evidence type="ECO:0000313" key="1">
    <source>
        <dbReference type="EMBL" id="HCO70360.1"/>
    </source>
</evidence>